<evidence type="ECO:0000256" key="4">
    <source>
        <dbReference type="ARBA" id="ARBA00022975"/>
    </source>
</evidence>
<dbReference type="PROSITE" id="PS00156">
    <property type="entry name" value="OMPDECASE"/>
    <property type="match status" value="1"/>
</dbReference>
<accession>A0ABU1J2G9</accession>
<dbReference type="HAMAP" id="MF_01200_B">
    <property type="entry name" value="OMPdecase_type1_B"/>
    <property type="match status" value="1"/>
</dbReference>
<protein>
    <recommendedName>
        <fullName evidence="7">Orotidine 5'-phosphate decarboxylase</fullName>
        <ecNumber evidence="7">4.1.1.23</ecNumber>
    </recommendedName>
    <alternativeName>
        <fullName evidence="7">OMP decarboxylase</fullName>
        <shortName evidence="7">OMPDCase</shortName>
        <shortName evidence="7">OMPdecase</shortName>
    </alternativeName>
</protein>
<dbReference type="RefSeq" id="WP_188776410.1">
    <property type="nucleotide sequence ID" value="NZ_BMMB01000006.1"/>
</dbReference>
<keyword evidence="5 7" id="KW-0456">Lyase</keyword>
<dbReference type="InterPro" id="IPR001754">
    <property type="entry name" value="OMPdeCOase_dom"/>
</dbReference>
<reference evidence="10 11" key="1">
    <citation type="submission" date="2023-07" db="EMBL/GenBank/DDBJ databases">
        <title>Genomic Encyclopedia of Type Strains, Phase IV (KMG-IV): sequencing the most valuable type-strain genomes for metagenomic binning, comparative biology and taxonomic classification.</title>
        <authorList>
            <person name="Goeker M."/>
        </authorList>
    </citation>
    <scope>NUCLEOTIDE SEQUENCE [LARGE SCALE GENOMIC DNA]</scope>
    <source>
        <strain evidence="10 11">DSM 22170</strain>
    </source>
</reference>
<comment type="catalytic activity">
    <reaction evidence="6 7 8">
        <text>orotidine 5'-phosphate + H(+) = UMP + CO2</text>
        <dbReference type="Rhea" id="RHEA:11596"/>
        <dbReference type="ChEBI" id="CHEBI:15378"/>
        <dbReference type="ChEBI" id="CHEBI:16526"/>
        <dbReference type="ChEBI" id="CHEBI:57538"/>
        <dbReference type="ChEBI" id="CHEBI:57865"/>
        <dbReference type="EC" id="4.1.1.23"/>
    </reaction>
</comment>
<feature type="binding site" evidence="7">
    <location>
        <position position="18"/>
    </location>
    <ligand>
        <name>substrate</name>
    </ligand>
</feature>
<evidence type="ECO:0000256" key="8">
    <source>
        <dbReference type="RuleBase" id="RU000512"/>
    </source>
</evidence>
<comment type="similarity">
    <text evidence="7">Belongs to the OMP decarboxylase family. Type 1 subfamily.</text>
</comment>
<dbReference type="NCBIfam" id="TIGR01740">
    <property type="entry name" value="pyrF"/>
    <property type="match status" value="1"/>
</dbReference>
<dbReference type="InterPro" id="IPR047596">
    <property type="entry name" value="OMPdecase_bac"/>
</dbReference>
<feature type="binding site" evidence="7">
    <location>
        <position position="223"/>
    </location>
    <ligand>
        <name>substrate</name>
    </ligand>
</feature>
<feature type="binding site" evidence="7">
    <location>
        <position position="203"/>
    </location>
    <ligand>
        <name>substrate</name>
    </ligand>
</feature>
<keyword evidence="4 7" id="KW-0665">Pyrimidine biosynthesis</keyword>
<feature type="binding site" evidence="7">
    <location>
        <position position="224"/>
    </location>
    <ligand>
        <name>substrate</name>
    </ligand>
</feature>
<dbReference type="Pfam" id="PF00215">
    <property type="entry name" value="OMPdecase"/>
    <property type="match status" value="1"/>
</dbReference>
<dbReference type="Proteomes" id="UP001185028">
    <property type="component" value="Unassembled WGS sequence"/>
</dbReference>
<evidence type="ECO:0000313" key="11">
    <source>
        <dbReference type="Proteomes" id="UP001185028"/>
    </source>
</evidence>
<gene>
    <name evidence="7" type="primary">pyrF</name>
    <name evidence="10" type="ORF">JOC58_003630</name>
</gene>
<evidence type="ECO:0000256" key="3">
    <source>
        <dbReference type="ARBA" id="ARBA00022793"/>
    </source>
</evidence>
<evidence type="ECO:0000256" key="5">
    <source>
        <dbReference type="ARBA" id="ARBA00023239"/>
    </source>
</evidence>
<comment type="subunit">
    <text evidence="7">Homodimer.</text>
</comment>
<feature type="binding site" evidence="7">
    <location>
        <position position="132"/>
    </location>
    <ligand>
        <name>substrate</name>
    </ligand>
</feature>
<keyword evidence="11" id="KW-1185">Reference proteome</keyword>
<dbReference type="PANTHER" id="PTHR32119:SF2">
    <property type="entry name" value="OROTIDINE 5'-PHOSPHATE DECARBOXYLASE"/>
    <property type="match status" value="1"/>
</dbReference>
<feature type="active site" description="Proton donor" evidence="7">
    <location>
        <position position="69"/>
    </location>
</feature>
<evidence type="ECO:0000313" key="10">
    <source>
        <dbReference type="EMBL" id="MDR6245717.1"/>
    </source>
</evidence>
<feature type="binding site" evidence="7">
    <location>
        <position position="40"/>
    </location>
    <ligand>
        <name>substrate</name>
    </ligand>
</feature>
<dbReference type="InterPro" id="IPR011060">
    <property type="entry name" value="RibuloseP-bd_barrel"/>
</dbReference>
<keyword evidence="3 7" id="KW-0210">Decarboxylase</keyword>
<evidence type="ECO:0000256" key="1">
    <source>
        <dbReference type="ARBA" id="ARBA00002356"/>
    </source>
</evidence>
<dbReference type="InterPro" id="IPR013785">
    <property type="entry name" value="Aldolase_TIM"/>
</dbReference>
<proteinExistence type="inferred from homology"/>
<comment type="function">
    <text evidence="1 7">Catalyzes the decarboxylation of orotidine 5'-monophosphate (OMP) to uridine 5'-monophosphate (UMP).</text>
</comment>
<dbReference type="CDD" id="cd04725">
    <property type="entry name" value="OMP_decarboxylase_like"/>
    <property type="match status" value="1"/>
</dbReference>
<evidence type="ECO:0000256" key="6">
    <source>
        <dbReference type="ARBA" id="ARBA00049157"/>
    </source>
</evidence>
<dbReference type="EC" id="4.1.1.23" evidence="7"/>
<dbReference type="Gene3D" id="3.20.20.70">
    <property type="entry name" value="Aldolase class I"/>
    <property type="match status" value="1"/>
</dbReference>
<name>A0ABU1J2G9_9BACL</name>
<feature type="binding site" evidence="7">
    <location>
        <position position="194"/>
    </location>
    <ligand>
        <name>substrate</name>
    </ligand>
</feature>
<dbReference type="GO" id="GO:0004590">
    <property type="term" value="F:orotidine-5'-phosphate decarboxylase activity"/>
    <property type="evidence" value="ECO:0007669"/>
    <property type="project" value="UniProtKB-EC"/>
</dbReference>
<dbReference type="SUPFAM" id="SSF51366">
    <property type="entry name" value="Ribulose-phoshate binding barrel"/>
    <property type="match status" value="1"/>
</dbReference>
<dbReference type="NCBIfam" id="NF001273">
    <property type="entry name" value="PRK00230.1"/>
    <property type="match status" value="1"/>
</dbReference>
<comment type="caution">
    <text evidence="10">The sequence shown here is derived from an EMBL/GenBank/DDBJ whole genome shotgun (WGS) entry which is preliminary data.</text>
</comment>
<organism evidence="10 11">
    <name type="scientific">Paenibacillus hunanensis</name>
    <dbReference type="NCBI Taxonomy" id="539262"/>
    <lineage>
        <taxon>Bacteria</taxon>
        <taxon>Bacillati</taxon>
        <taxon>Bacillota</taxon>
        <taxon>Bacilli</taxon>
        <taxon>Bacillales</taxon>
        <taxon>Paenibacillaceae</taxon>
        <taxon>Paenibacillus</taxon>
    </lineage>
</organism>
<dbReference type="EMBL" id="JAVDQH010000017">
    <property type="protein sequence ID" value="MDR6245717.1"/>
    <property type="molecule type" value="Genomic_DNA"/>
</dbReference>
<dbReference type="InterPro" id="IPR018089">
    <property type="entry name" value="OMPdecase_AS"/>
</dbReference>
<evidence type="ECO:0000256" key="2">
    <source>
        <dbReference type="ARBA" id="ARBA00004861"/>
    </source>
</evidence>
<evidence type="ECO:0000256" key="7">
    <source>
        <dbReference type="HAMAP-Rule" id="MF_01200"/>
    </source>
</evidence>
<dbReference type="PANTHER" id="PTHR32119">
    <property type="entry name" value="OROTIDINE 5'-PHOSPHATE DECARBOXYLASE"/>
    <property type="match status" value="1"/>
</dbReference>
<dbReference type="InterPro" id="IPR014732">
    <property type="entry name" value="OMPdecase"/>
</dbReference>
<feature type="domain" description="Orotidine 5'-phosphate decarboxylase" evidence="9">
    <location>
        <begin position="12"/>
        <end position="239"/>
    </location>
</feature>
<dbReference type="SMART" id="SM00934">
    <property type="entry name" value="OMPdecase"/>
    <property type="match status" value="1"/>
</dbReference>
<comment type="pathway">
    <text evidence="2 7 8">Pyrimidine metabolism; UMP biosynthesis via de novo pathway; UMP from orotate: step 2/2.</text>
</comment>
<evidence type="ECO:0000259" key="9">
    <source>
        <dbReference type="SMART" id="SM00934"/>
    </source>
</evidence>
<feature type="binding site" evidence="7">
    <location>
        <begin position="67"/>
        <end position="76"/>
    </location>
    <ligand>
        <name>substrate</name>
    </ligand>
</feature>
<sequence length="249" mass="26600">MTEYVHTAAAQRLIVALDYPDVAQARKLIDTLQGIPCYIKVGMQLFYAAGPQFVRELKEKGYSVFLDLKMHDIPNTVKGGAHSITRLGVDMFNVHAAGGREMMKAAVAGMEQALSEDATLQRPVLIAVTQLTSTSQQTMNEDIGIPGSVEETVVRYASLAHECGLDGVVSSPLEGPAIKASCGRSFVTVTPGVRPAGTDVADQTRIMTPGRAIAAGNDYLVVGRPITAAADPRAAAEQIIEEMNEHVNH</sequence>